<keyword evidence="2" id="KW-1185">Reference proteome</keyword>
<sequence length="108" mass="12099">MVARELQLEFMVDDVKDVILSRVGNRLFYGGNGEGANDSFNNAGKRDIMTVQQMQHQLELAKVQAELQMSLAKEQTEQTRINLKLDSDLVSGKVFVGLVYELPLQGVE</sequence>
<proteinExistence type="predicted"/>
<dbReference type="Proteomes" id="UP001286313">
    <property type="component" value="Unassembled WGS sequence"/>
</dbReference>
<organism evidence="1 2">
    <name type="scientific">Petrolisthes cinctipes</name>
    <name type="common">Flat porcelain crab</name>
    <dbReference type="NCBI Taxonomy" id="88211"/>
    <lineage>
        <taxon>Eukaryota</taxon>
        <taxon>Metazoa</taxon>
        <taxon>Ecdysozoa</taxon>
        <taxon>Arthropoda</taxon>
        <taxon>Crustacea</taxon>
        <taxon>Multicrustacea</taxon>
        <taxon>Malacostraca</taxon>
        <taxon>Eumalacostraca</taxon>
        <taxon>Eucarida</taxon>
        <taxon>Decapoda</taxon>
        <taxon>Pleocyemata</taxon>
        <taxon>Anomura</taxon>
        <taxon>Galatheoidea</taxon>
        <taxon>Porcellanidae</taxon>
        <taxon>Petrolisthes</taxon>
    </lineage>
</organism>
<protein>
    <submittedName>
        <fullName evidence="1">Uncharacterized protein</fullName>
    </submittedName>
</protein>
<comment type="caution">
    <text evidence="1">The sequence shown here is derived from an EMBL/GenBank/DDBJ whole genome shotgun (WGS) entry which is preliminary data.</text>
</comment>
<evidence type="ECO:0000313" key="2">
    <source>
        <dbReference type="Proteomes" id="UP001286313"/>
    </source>
</evidence>
<evidence type="ECO:0000313" key="1">
    <source>
        <dbReference type="EMBL" id="KAK3878632.1"/>
    </source>
</evidence>
<name>A0AAE1KPF6_PETCI</name>
<gene>
    <name evidence="1" type="ORF">Pcinc_016763</name>
</gene>
<dbReference type="EMBL" id="JAWQEG010001538">
    <property type="protein sequence ID" value="KAK3878632.1"/>
    <property type="molecule type" value="Genomic_DNA"/>
</dbReference>
<accession>A0AAE1KPF6</accession>
<dbReference type="AlphaFoldDB" id="A0AAE1KPF6"/>
<reference evidence="1" key="1">
    <citation type="submission" date="2023-10" db="EMBL/GenBank/DDBJ databases">
        <title>Genome assemblies of two species of porcelain crab, Petrolisthes cinctipes and Petrolisthes manimaculis (Anomura: Porcellanidae).</title>
        <authorList>
            <person name="Angst P."/>
        </authorList>
    </citation>
    <scope>NUCLEOTIDE SEQUENCE</scope>
    <source>
        <strain evidence="1">PB745_01</strain>
        <tissue evidence="1">Gill</tissue>
    </source>
</reference>